<dbReference type="Pfam" id="PF01663">
    <property type="entry name" value="Phosphodiest"/>
    <property type="match status" value="1"/>
</dbReference>
<dbReference type="PATRIC" id="fig|43678.3.peg.3265"/>
<proteinExistence type="predicted"/>
<dbReference type="GO" id="GO:0016787">
    <property type="term" value="F:hydrolase activity"/>
    <property type="evidence" value="ECO:0007669"/>
    <property type="project" value="UniProtKB-ARBA"/>
</dbReference>
<sequence>MRPRNGATLATATCLSATLLLAGLPAAATADDHAHSTTPTTSEGHVLASESFDGLTTSLRPRVHETHIPMSTLGWTPEAPAGWTVTNDPSMTGKGKDEWRGWTFATPAFWSAAQTGQGREQFTKASGVLAVAENDEWDDGNTPGEQLFSSTLTSPGITVAGGSTVHVNFDSSYRQTGPQVAGLEVSFDGGAPRRLFEYSTEVLGDQVYLQDRTLTQPVVVPAGVTSMRVSWVVERATNDWYWAIDDFSVTDAAVPGAESPLPPPPPGPADVPDGISDRKVLFVDFDGVRLDKLREYDTPNIDALAAAGQLSASYLQDNALGPTVSGHGHANLLSGVWVDKHRSPDNSFTNPNIEAYPDVLTRLEQVNPRFSTFSTADWAPLNQHLILRPDVKMQQKGASVAATDAQSVEDAVEVLSTRNPDAMVVYLHNGDATGHAYTAESPQYKTTIETLDRQVGELVDAIEARATAQQEDWLIVSSTDHGFTGYGHGGDQHLTRKVWVLASGGDVPATGTAIREWRQVDLVPTMLKHLGVEIDPSWGLEGVPIGTPSRDPFDTVATAFQGVVDEPAKPEDTQGWTKQAPAGWSIDERTPDVGVTEYRGWSFMSGEFWTTSQEGQGRGSFVRGRDVIAVADPDEWDDLGEPTVSGARFDSTLWSPWQTVGGGGAVNLSFVHHYRQINASASQHAEVVAEFDDGTTQVLWERDASQGPLFEISRPVSLSTTAPDGATGVRIGWRLSDAGNNGYWAVDAPQIAAEGSTEDPAVELDVEVTPRCVAGRVTLAVRAVNAGDVPADVRVTTPFGSRTFVGVLPGKSAHQSFATRASSVEAGTVTVTGTASIDGSPVSTPYEQSFPAAAC</sequence>
<evidence type="ECO:0000256" key="1">
    <source>
        <dbReference type="SAM" id="SignalP"/>
    </source>
</evidence>
<dbReference type="EMBL" id="LRIE01000081">
    <property type="protein sequence ID" value="KZM34277.1"/>
    <property type="molecule type" value="Genomic_DNA"/>
</dbReference>
<feature type="chain" id="PRO_5007829023" evidence="1">
    <location>
        <begin position="31"/>
        <end position="855"/>
    </location>
</feature>
<gene>
    <name evidence="2" type="primary">gpmI</name>
    <name evidence="2" type="ORF">OJAG_31090</name>
</gene>
<dbReference type="Gene3D" id="3.40.720.10">
    <property type="entry name" value="Alkaline Phosphatase, subunit A"/>
    <property type="match status" value="1"/>
</dbReference>
<dbReference type="Gene3D" id="2.60.120.200">
    <property type="match status" value="1"/>
</dbReference>
<dbReference type="InterPro" id="IPR017850">
    <property type="entry name" value="Alkaline_phosphatase_core_sf"/>
</dbReference>
<dbReference type="GO" id="GO:0004619">
    <property type="term" value="F:phosphoglycerate mutase activity"/>
    <property type="evidence" value="ECO:0007669"/>
    <property type="project" value="UniProtKB-EC"/>
</dbReference>
<dbReference type="PANTHER" id="PTHR10151">
    <property type="entry name" value="ECTONUCLEOTIDE PYROPHOSPHATASE/PHOSPHODIESTERASE"/>
    <property type="match status" value="1"/>
</dbReference>
<evidence type="ECO:0000313" key="2">
    <source>
        <dbReference type="EMBL" id="KZM34277.1"/>
    </source>
</evidence>
<keyword evidence="1" id="KW-0732">Signal</keyword>
<dbReference type="InterPro" id="IPR002591">
    <property type="entry name" value="Phosphodiest/P_Trfase"/>
</dbReference>
<accession>A0A161XCE7</accession>
<protein>
    <submittedName>
        <fullName evidence="2">2,3-bisphosphoglycerate-independent phosphoglycerate mutase</fullName>
        <ecNumber evidence="2">5.4.2.12</ecNumber>
    </submittedName>
</protein>
<dbReference type="RefSeq" id="WP_068709533.1">
    <property type="nucleotide sequence ID" value="NZ_LRIE01000081.1"/>
</dbReference>
<dbReference type="EC" id="5.4.2.12" evidence="2"/>
<dbReference type="OrthoDB" id="9801455at2"/>
<evidence type="ECO:0000313" key="3">
    <source>
        <dbReference type="Proteomes" id="UP000076447"/>
    </source>
</evidence>
<feature type="signal peptide" evidence="1">
    <location>
        <begin position="1"/>
        <end position="30"/>
    </location>
</feature>
<dbReference type="PANTHER" id="PTHR10151:SF120">
    <property type="entry name" value="BIS(5'-ADENOSYL)-TRIPHOSPHATASE"/>
    <property type="match status" value="1"/>
</dbReference>
<reference evidence="2 3" key="1">
    <citation type="submission" date="2016-01" db="EMBL/GenBank/DDBJ databases">
        <title>Genome sequence of Oerskovia enterophila VJag, an agar and cellulose degrading bacterium.</title>
        <authorList>
            <person name="Poehlein A."/>
            <person name="Jag V."/>
            <person name="Bengelsdorf F."/>
            <person name="Duerre P."/>
            <person name="Daniel R."/>
        </authorList>
    </citation>
    <scope>NUCLEOTIDE SEQUENCE [LARGE SCALE GENOMIC DNA]</scope>
    <source>
        <strain evidence="2 3">VJag</strain>
    </source>
</reference>
<keyword evidence="2" id="KW-0413">Isomerase</keyword>
<dbReference type="SUPFAM" id="SSF53649">
    <property type="entry name" value="Alkaline phosphatase-like"/>
    <property type="match status" value="1"/>
</dbReference>
<dbReference type="STRING" id="43678.OJAG_31090"/>
<name>A0A161XCE7_9CELL</name>
<organism evidence="2 3">
    <name type="scientific">Oerskovia enterophila</name>
    <dbReference type="NCBI Taxonomy" id="43678"/>
    <lineage>
        <taxon>Bacteria</taxon>
        <taxon>Bacillati</taxon>
        <taxon>Actinomycetota</taxon>
        <taxon>Actinomycetes</taxon>
        <taxon>Micrococcales</taxon>
        <taxon>Cellulomonadaceae</taxon>
        <taxon>Oerskovia</taxon>
    </lineage>
</organism>
<dbReference type="Proteomes" id="UP000076447">
    <property type="component" value="Unassembled WGS sequence"/>
</dbReference>
<dbReference type="AlphaFoldDB" id="A0A161XCE7"/>
<comment type="caution">
    <text evidence="2">The sequence shown here is derived from an EMBL/GenBank/DDBJ whole genome shotgun (WGS) entry which is preliminary data.</text>
</comment>